<dbReference type="SUPFAM" id="SSF52540">
    <property type="entry name" value="P-loop containing nucleoside triphosphate hydrolases"/>
    <property type="match status" value="1"/>
</dbReference>
<name>A0A4R1KVH4_9FLAO</name>
<dbReference type="SMART" id="SM00487">
    <property type="entry name" value="DEXDc"/>
    <property type="match status" value="1"/>
</dbReference>
<dbReference type="GO" id="GO:0005829">
    <property type="term" value="C:cytosol"/>
    <property type="evidence" value="ECO:0007669"/>
    <property type="project" value="TreeGrafter"/>
</dbReference>
<organism evidence="6 7">
    <name type="scientific">Winogradskyella wandonensis</name>
    <dbReference type="NCBI Taxonomy" id="1442586"/>
    <lineage>
        <taxon>Bacteria</taxon>
        <taxon>Pseudomonadati</taxon>
        <taxon>Bacteroidota</taxon>
        <taxon>Flavobacteriia</taxon>
        <taxon>Flavobacteriales</taxon>
        <taxon>Flavobacteriaceae</taxon>
        <taxon>Winogradskyella</taxon>
    </lineage>
</organism>
<protein>
    <submittedName>
        <fullName evidence="6">RAD3-like DEAD/DEAH box helicase</fullName>
    </submittedName>
</protein>
<feature type="domain" description="Helicase ATP-binding" evidence="5">
    <location>
        <begin position="30"/>
        <end position="173"/>
    </location>
</feature>
<dbReference type="EMBL" id="SMGI01000001">
    <property type="protein sequence ID" value="TCK68703.1"/>
    <property type="molecule type" value="Genomic_DNA"/>
</dbReference>
<dbReference type="GO" id="GO:0003676">
    <property type="term" value="F:nucleic acid binding"/>
    <property type="evidence" value="ECO:0007669"/>
    <property type="project" value="InterPro"/>
</dbReference>
<evidence type="ECO:0000256" key="4">
    <source>
        <dbReference type="ARBA" id="ARBA00022840"/>
    </source>
</evidence>
<dbReference type="GO" id="GO:0005524">
    <property type="term" value="F:ATP binding"/>
    <property type="evidence" value="ECO:0007669"/>
    <property type="project" value="UniProtKB-KW"/>
</dbReference>
<dbReference type="InterPro" id="IPR027417">
    <property type="entry name" value="P-loop_NTPase"/>
</dbReference>
<accession>A0A4R1KVH4</accession>
<dbReference type="InterPro" id="IPR050079">
    <property type="entry name" value="DEAD_box_RNA_helicase"/>
</dbReference>
<evidence type="ECO:0000256" key="1">
    <source>
        <dbReference type="ARBA" id="ARBA00022741"/>
    </source>
</evidence>
<dbReference type="Pfam" id="PF00270">
    <property type="entry name" value="DEAD"/>
    <property type="match status" value="1"/>
</dbReference>
<evidence type="ECO:0000256" key="3">
    <source>
        <dbReference type="ARBA" id="ARBA00022806"/>
    </source>
</evidence>
<dbReference type="GO" id="GO:0016787">
    <property type="term" value="F:hydrolase activity"/>
    <property type="evidence" value="ECO:0007669"/>
    <property type="project" value="UniProtKB-KW"/>
</dbReference>
<keyword evidence="3 6" id="KW-0347">Helicase</keyword>
<evidence type="ECO:0000313" key="6">
    <source>
        <dbReference type="EMBL" id="TCK68703.1"/>
    </source>
</evidence>
<evidence type="ECO:0000313" key="7">
    <source>
        <dbReference type="Proteomes" id="UP000295714"/>
    </source>
</evidence>
<proteinExistence type="predicted"/>
<evidence type="ECO:0000256" key="2">
    <source>
        <dbReference type="ARBA" id="ARBA00022801"/>
    </source>
</evidence>
<evidence type="ECO:0000259" key="5">
    <source>
        <dbReference type="PROSITE" id="PS51192"/>
    </source>
</evidence>
<comment type="caution">
    <text evidence="6">The sequence shown here is derived from an EMBL/GenBank/DDBJ whole genome shotgun (WGS) entry which is preliminary data.</text>
</comment>
<sequence>MSFKKLNPLLKETLEQLNFEAPLPFQKEVLPTIKSGADAYIIGKKGSGKTTALIIHTINKLKAEAFEDSPRALIIVENQEKVLKLEEEFLKYTANTDLRVYATSERYDFEKQKVAIYYGQDIVIGTPAFITKLYFQNALHLGEIQIFALEDADYLGRHNAYNHILRLTESMDKFQSIIIADDWNSKIANFQNGYMSNARVLKLKNQD</sequence>
<keyword evidence="2" id="KW-0378">Hydrolase</keyword>
<gene>
    <name evidence="6" type="ORF">DFQ05_0213</name>
</gene>
<dbReference type="RefSeq" id="WP_132702691.1">
    <property type="nucleotide sequence ID" value="NZ_SMGI01000001.1"/>
</dbReference>
<dbReference type="OrthoDB" id="1118340at2"/>
<keyword evidence="4" id="KW-0067">ATP-binding</keyword>
<keyword evidence="7" id="KW-1185">Reference proteome</keyword>
<dbReference type="Proteomes" id="UP000295714">
    <property type="component" value="Unassembled WGS sequence"/>
</dbReference>
<dbReference type="Gene3D" id="3.40.50.300">
    <property type="entry name" value="P-loop containing nucleotide triphosphate hydrolases"/>
    <property type="match status" value="1"/>
</dbReference>
<dbReference type="PANTHER" id="PTHR47959:SF1">
    <property type="entry name" value="ATP-DEPENDENT RNA HELICASE DBPA"/>
    <property type="match status" value="1"/>
</dbReference>
<reference evidence="6 7" key="1">
    <citation type="journal article" date="2015" name="Stand. Genomic Sci.">
        <title>Genomic Encyclopedia of Bacterial and Archaeal Type Strains, Phase III: the genomes of soil and plant-associated and newly described type strains.</title>
        <authorList>
            <person name="Whitman W.B."/>
            <person name="Woyke T."/>
            <person name="Klenk H.P."/>
            <person name="Zhou Y."/>
            <person name="Lilburn T.G."/>
            <person name="Beck B.J."/>
            <person name="De Vos P."/>
            <person name="Vandamme P."/>
            <person name="Eisen J.A."/>
            <person name="Garrity G."/>
            <person name="Hugenholtz P."/>
            <person name="Kyrpides N.C."/>
        </authorList>
    </citation>
    <scope>NUCLEOTIDE SEQUENCE [LARGE SCALE GENOMIC DNA]</scope>
    <source>
        <strain evidence="6 7">CECT 8445</strain>
    </source>
</reference>
<dbReference type="InterPro" id="IPR014001">
    <property type="entry name" value="Helicase_ATP-bd"/>
</dbReference>
<dbReference type="GO" id="GO:0003724">
    <property type="term" value="F:RNA helicase activity"/>
    <property type="evidence" value="ECO:0007669"/>
    <property type="project" value="TreeGrafter"/>
</dbReference>
<dbReference type="AlphaFoldDB" id="A0A4R1KVH4"/>
<dbReference type="PROSITE" id="PS51192">
    <property type="entry name" value="HELICASE_ATP_BIND_1"/>
    <property type="match status" value="1"/>
</dbReference>
<dbReference type="InterPro" id="IPR011545">
    <property type="entry name" value="DEAD/DEAH_box_helicase_dom"/>
</dbReference>
<dbReference type="PANTHER" id="PTHR47959">
    <property type="entry name" value="ATP-DEPENDENT RNA HELICASE RHLE-RELATED"/>
    <property type="match status" value="1"/>
</dbReference>
<keyword evidence="1" id="KW-0547">Nucleotide-binding</keyword>